<protein>
    <recommendedName>
        <fullName evidence="3">C2H2-type domain-containing protein</fullName>
    </recommendedName>
</protein>
<keyword evidence="1" id="KW-0862">Zinc</keyword>
<dbReference type="PROSITE" id="PS00028">
    <property type="entry name" value="ZINC_FINGER_C2H2_1"/>
    <property type="match status" value="1"/>
</dbReference>
<evidence type="ECO:0000259" key="3">
    <source>
        <dbReference type="PROSITE" id="PS50157"/>
    </source>
</evidence>
<name>A0A3P7CST3_SCHSO</name>
<organism evidence="4 5">
    <name type="scientific">Schistocephalus solidus</name>
    <name type="common">Tapeworm</name>
    <dbReference type="NCBI Taxonomy" id="70667"/>
    <lineage>
        <taxon>Eukaryota</taxon>
        <taxon>Metazoa</taxon>
        <taxon>Spiralia</taxon>
        <taxon>Lophotrochozoa</taxon>
        <taxon>Platyhelminthes</taxon>
        <taxon>Cestoda</taxon>
        <taxon>Eucestoda</taxon>
        <taxon>Diphyllobothriidea</taxon>
        <taxon>Diphyllobothriidae</taxon>
        <taxon>Schistocephalus</taxon>
    </lineage>
</organism>
<feature type="domain" description="C2H2-type" evidence="3">
    <location>
        <begin position="77"/>
        <end position="105"/>
    </location>
</feature>
<dbReference type="InterPro" id="IPR013087">
    <property type="entry name" value="Znf_C2H2_type"/>
</dbReference>
<accession>A0A3P7CST3</accession>
<sequence>MVNQCLEHQHTARSPPPLPSLSSRIHSSHGLIRSHESGIHRNADNTDTPCTPSAPATLTTTATPTYMNDIRPASSNFSCPHCARNFNSHIGLVGHLRTMHTLRPQLQLTHRPGRSPANPSHGRTEPATSTHTSAWSVTCESIARRLLNQCLRLRHTVIAPTSTAITAPAHLQTAWAY</sequence>
<evidence type="ECO:0000313" key="4">
    <source>
        <dbReference type="EMBL" id="VDM00453.1"/>
    </source>
</evidence>
<dbReference type="GO" id="GO:0008270">
    <property type="term" value="F:zinc ion binding"/>
    <property type="evidence" value="ECO:0007669"/>
    <property type="project" value="UniProtKB-KW"/>
</dbReference>
<reference evidence="4 5" key="1">
    <citation type="submission" date="2018-11" db="EMBL/GenBank/DDBJ databases">
        <authorList>
            <consortium name="Pathogen Informatics"/>
        </authorList>
    </citation>
    <scope>NUCLEOTIDE SEQUENCE [LARGE SCALE GENOMIC DNA]</scope>
    <source>
        <strain evidence="4 5">NST_G2</strain>
    </source>
</reference>
<keyword evidence="1" id="KW-0863">Zinc-finger</keyword>
<feature type="region of interest" description="Disordered" evidence="2">
    <location>
        <begin position="1"/>
        <end position="29"/>
    </location>
</feature>
<keyword evidence="1" id="KW-0479">Metal-binding</keyword>
<gene>
    <name evidence="4" type="ORF">SSLN_LOCUS14067</name>
</gene>
<keyword evidence="5" id="KW-1185">Reference proteome</keyword>
<feature type="compositionally biased region" description="Low complexity" evidence="2">
    <location>
        <begin position="20"/>
        <end position="29"/>
    </location>
</feature>
<dbReference type="OrthoDB" id="8117402at2759"/>
<evidence type="ECO:0000313" key="5">
    <source>
        <dbReference type="Proteomes" id="UP000275846"/>
    </source>
</evidence>
<dbReference type="PROSITE" id="PS50157">
    <property type="entry name" value="ZINC_FINGER_C2H2_2"/>
    <property type="match status" value="1"/>
</dbReference>
<dbReference type="Proteomes" id="UP000275846">
    <property type="component" value="Unassembled WGS sequence"/>
</dbReference>
<dbReference type="AlphaFoldDB" id="A0A3P7CST3"/>
<dbReference type="EMBL" id="UYSU01038628">
    <property type="protein sequence ID" value="VDM00453.1"/>
    <property type="molecule type" value="Genomic_DNA"/>
</dbReference>
<proteinExistence type="predicted"/>
<evidence type="ECO:0000256" key="2">
    <source>
        <dbReference type="SAM" id="MobiDB-lite"/>
    </source>
</evidence>
<feature type="region of interest" description="Disordered" evidence="2">
    <location>
        <begin position="109"/>
        <end position="134"/>
    </location>
</feature>
<evidence type="ECO:0000256" key="1">
    <source>
        <dbReference type="PROSITE-ProRule" id="PRU00042"/>
    </source>
</evidence>